<feature type="domain" description="HEPN AbiJ-N-terminal" evidence="1">
    <location>
        <begin position="5"/>
        <end position="165"/>
    </location>
</feature>
<feature type="domain" description="DUF7014" evidence="2">
    <location>
        <begin position="176"/>
        <end position="303"/>
    </location>
</feature>
<name>A0A2T2YED5_9BACT</name>
<dbReference type="RefSeq" id="WP_106928952.1">
    <property type="nucleotide sequence ID" value="NZ_PYFT01000001.1"/>
</dbReference>
<accession>A0A2T2YED5</accession>
<evidence type="ECO:0000259" key="1">
    <source>
        <dbReference type="Pfam" id="PF18863"/>
    </source>
</evidence>
<proteinExistence type="predicted"/>
<gene>
    <name evidence="3" type="ORF">AHMF7605_10280</name>
</gene>
<dbReference type="InterPro" id="IPR049503">
    <property type="entry name" value="AbiJ_NTD4"/>
</dbReference>
<comment type="caution">
    <text evidence="3">The sequence shown here is derived from an EMBL/GenBank/DDBJ whole genome shotgun (WGS) entry which is preliminary data.</text>
</comment>
<evidence type="ECO:0008006" key="5">
    <source>
        <dbReference type="Google" id="ProtNLM"/>
    </source>
</evidence>
<dbReference type="Pfam" id="PF22809">
    <property type="entry name" value="DUF7014"/>
    <property type="match status" value="1"/>
</dbReference>
<dbReference type="Pfam" id="PF18863">
    <property type="entry name" value="AbiJ_NTD4"/>
    <property type="match status" value="1"/>
</dbReference>
<dbReference type="InterPro" id="IPR054280">
    <property type="entry name" value="DUF7014"/>
</dbReference>
<evidence type="ECO:0000313" key="3">
    <source>
        <dbReference type="EMBL" id="PSR53875.1"/>
    </source>
</evidence>
<dbReference type="OrthoDB" id="8113776at2"/>
<keyword evidence="4" id="KW-1185">Reference proteome</keyword>
<protein>
    <recommendedName>
        <fullName evidence="5">Abortive infection protein-like C-terminal domain-containing protein</fullName>
    </recommendedName>
</protein>
<dbReference type="EMBL" id="PYFT01000001">
    <property type="protein sequence ID" value="PSR53875.1"/>
    <property type="molecule type" value="Genomic_DNA"/>
</dbReference>
<dbReference type="NCBIfam" id="NF046078">
    <property type="entry name" value="STM4504_CBY0614"/>
    <property type="match status" value="1"/>
</dbReference>
<dbReference type="Proteomes" id="UP000240357">
    <property type="component" value="Unassembled WGS sequence"/>
</dbReference>
<reference evidence="3 4" key="1">
    <citation type="submission" date="2018-03" db="EMBL/GenBank/DDBJ databases">
        <title>Adhaeribacter sp. HMF7605 Genome sequencing and assembly.</title>
        <authorList>
            <person name="Kang H."/>
            <person name="Kang J."/>
            <person name="Cha I."/>
            <person name="Kim H."/>
            <person name="Joh K."/>
        </authorList>
    </citation>
    <scope>NUCLEOTIDE SEQUENCE [LARGE SCALE GENOMIC DNA]</scope>
    <source>
        <strain evidence="3 4">HMF7605</strain>
    </source>
</reference>
<dbReference type="AlphaFoldDB" id="A0A2T2YED5"/>
<organism evidence="3 4">
    <name type="scientific">Adhaeribacter arboris</name>
    <dbReference type="NCBI Taxonomy" id="2072846"/>
    <lineage>
        <taxon>Bacteria</taxon>
        <taxon>Pseudomonadati</taxon>
        <taxon>Bacteroidota</taxon>
        <taxon>Cytophagia</taxon>
        <taxon>Cytophagales</taxon>
        <taxon>Hymenobacteraceae</taxon>
        <taxon>Adhaeribacter</taxon>
    </lineage>
</organism>
<sequence length="315" mass="36573">MTIHDLYSKRNKGLPDVFTYDVISDKIKVQIQYIWDDFFEQLTKELREVIWQGIRIILLKEHGKRELPSKYVNYTDTYDIQVRTYLDWSTDVEVCLDIIELVFKFINNVPTILKNGGYYSTKLSYSPEHAIEHLNTRFLENGLGYEFRENIIIRSDNKLLHKEIIIPTLHFLSSAKYQNANEEYLSAHKHFRHRRTKECLNDSLKALESTLKVICKLNGWKSEKGETAKHLLDLCFQKNLIPAYLANHFAGLRSSLESGVPTLRNKLGGHGQGTEKIEVPMHFASYIMYLSGTSINFLISCQQKFESASSLNLKD</sequence>
<evidence type="ECO:0000259" key="2">
    <source>
        <dbReference type="Pfam" id="PF22809"/>
    </source>
</evidence>
<evidence type="ECO:0000313" key="4">
    <source>
        <dbReference type="Proteomes" id="UP000240357"/>
    </source>
</evidence>